<reference evidence="2 3" key="1">
    <citation type="submission" date="2020-11" db="EMBL/GenBank/DDBJ databases">
        <title>Complete genome sequence unveiled secondary metabolic potentials in Streptomyces solisilvae HNM0141.</title>
        <authorList>
            <person name="Huang X."/>
        </authorList>
    </citation>
    <scope>NUCLEOTIDE SEQUENCE [LARGE SCALE GENOMIC DNA]</scope>
    <source>
        <strain evidence="2 3">HNM0141</strain>
    </source>
</reference>
<proteinExistence type="predicted"/>
<protein>
    <submittedName>
        <fullName evidence="2">Uncharacterized protein</fullName>
    </submittedName>
</protein>
<keyword evidence="3" id="KW-1185">Reference proteome</keyword>
<evidence type="ECO:0000256" key="1">
    <source>
        <dbReference type="SAM" id="MobiDB-lite"/>
    </source>
</evidence>
<accession>A0ABX6W7E9</accession>
<evidence type="ECO:0000313" key="2">
    <source>
        <dbReference type="EMBL" id="QPI56316.1"/>
    </source>
</evidence>
<dbReference type="Proteomes" id="UP000663421">
    <property type="component" value="Chromosome"/>
</dbReference>
<dbReference type="EMBL" id="CP065050">
    <property type="protein sequence ID" value="QPI56316.1"/>
    <property type="molecule type" value="Genomic_DNA"/>
</dbReference>
<evidence type="ECO:0000313" key="3">
    <source>
        <dbReference type="Proteomes" id="UP000663421"/>
    </source>
</evidence>
<organism evidence="2 3">
    <name type="scientific">Streptomyces malaysiensis</name>
    <dbReference type="NCBI Taxonomy" id="92644"/>
    <lineage>
        <taxon>Bacteria</taxon>
        <taxon>Bacillati</taxon>
        <taxon>Actinomycetota</taxon>
        <taxon>Actinomycetes</taxon>
        <taxon>Kitasatosporales</taxon>
        <taxon>Streptomycetaceae</taxon>
        <taxon>Streptomyces</taxon>
        <taxon>Streptomyces violaceusniger group</taxon>
    </lineage>
</organism>
<feature type="region of interest" description="Disordered" evidence="1">
    <location>
        <begin position="20"/>
        <end position="39"/>
    </location>
</feature>
<sequence length="107" mass="11498">MSDATESVLREIAAERAAQDALFGQQDLPDGTGPGFDGDATDYANAYRAECDKAFATGTGTYRHVFMEEVFEALAESDPARLRAELVQAVAVGVKWIEGIDRRAPSA</sequence>
<gene>
    <name evidence="2" type="ORF">I1A49_16445</name>
</gene>
<name>A0ABX6W7E9_STRMQ</name>